<dbReference type="InterPro" id="IPR002549">
    <property type="entry name" value="AI-2E-like"/>
</dbReference>
<evidence type="ECO:0000256" key="4">
    <source>
        <dbReference type="ARBA" id="ARBA00022475"/>
    </source>
</evidence>
<keyword evidence="7 8" id="KW-0472">Membrane</keyword>
<dbReference type="PANTHER" id="PTHR21716">
    <property type="entry name" value="TRANSMEMBRANE PROTEIN"/>
    <property type="match status" value="1"/>
</dbReference>
<feature type="transmembrane region" description="Helical" evidence="8">
    <location>
        <begin position="299"/>
        <end position="332"/>
    </location>
</feature>
<feature type="transmembrane region" description="Helical" evidence="8">
    <location>
        <begin position="58"/>
        <end position="80"/>
    </location>
</feature>
<dbReference type="Proteomes" id="UP001291687">
    <property type="component" value="Unassembled WGS sequence"/>
</dbReference>
<feature type="transmembrane region" description="Helical" evidence="8">
    <location>
        <begin position="141"/>
        <end position="166"/>
    </location>
</feature>
<evidence type="ECO:0000256" key="2">
    <source>
        <dbReference type="ARBA" id="ARBA00009773"/>
    </source>
</evidence>
<evidence type="ECO:0000256" key="3">
    <source>
        <dbReference type="ARBA" id="ARBA00022448"/>
    </source>
</evidence>
<dbReference type="PANTHER" id="PTHR21716:SF53">
    <property type="entry name" value="PERMEASE PERM-RELATED"/>
    <property type="match status" value="1"/>
</dbReference>
<feature type="transmembrane region" description="Helical" evidence="8">
    <location>
        <begin position="6"/>
        <end position="38"/>
    </location>
</feature>
<organism evidence="9 10">
    <name type="scientific">Candidatus Megaera venefica</name>
    <dbReference type="NCBI Taxonomy" id="2055910"/>
    <lineage>
        <taxon>Bacteria</taxon>
        <taxon>Pseudomonadati</taxon>
        <taxon>Pseudomonadota</taxon>
        <taxon>Alphaproteobacteria</taxon>
        <taxon>Rickettsiales</taxon>
        <taxon>Rickettsiaceae</taxon>
        <taxon>Candidatus Megaera</taxon>
    </lineage>
</organism>
<comment type="caution">
    <text evidence="9">The sequence shown here is derived from an EMBL/GenBank/DDBJ whole genome shotgun (WGS) entry which is preliminary data.</text>
</comment>
<keyword evidence="5 8" id="KW-0812">Transmembrane</keyword>
<dbReference type="RefSeq" id="WP_322776694.1">
    <property type="nucleotide sequence ID" value="NZ_JARJFB010000047.1"/>
</dbReference>
<keyword evidence="4" id="KW-1003">Cell membrane</keyword>
<name>A0ABU5NCC6_9RICK</name>
<feature type="transmembrane region" description="Helical" evidence="8">
    <location>
        <begin position="268"/>
        <end position="287"/>
    </location>
</feature>
<keyword evidence="10" id="KW-1185">Reference proteome</keyword>
<feature type="transmembrane region" description="Helical" evidence="8">
    <location>
        <begin position="238"/>
        <end position="261"/>
    </location>
</feature>
<feature type="transmembrane region" description="Helical" evidence="8">
    <location>
        <begin position="209"/>
        <end position="232"/>
    </location>
</feature>
<evidence type="ECO:0000313" key="9">
    <source>
        <dbReference type="EMBL" id="MEA0970792.1"/>
    </source>
</evidence>
<evidence type="ECO:0000256" key="1">
    <source>
        <dbReference type="ARBA" id="ARBA00004651"/>
    </source>
</evidence>
<evidence type="ECO:0000256" key="5">
    <source>
        <dbReference type="ARBA" id="ARBA00022692"/>
    </source>
</evidence>
<dbReference type="EMBL" id="JARJFB010000047">
    <property type="protein sequence ID" value="MEA0970792.1"/>
    <property type="molecule type" value="Genomic_DNA"/>
</dbReference>
<proteinExistence type="inferred from homology"/>
<comment type="subcellular location">
    <subcellularLocation>
        <location evidence="1">Cell membrane</location>
        <topology evidence="1">Multi-pass membrane protein</topology>
    </subcellularLocation>
</comment>
<evidence type="ECO:0000256" key="8">
    <source>
        <dbReference type="SAM" id="Phobius"/>
    </source>
</evidence>
<evidence type="ECO:0000256" key="7">
    <source>
        <dbReference type="ARBA" id="ARBA00023136"/>
    </source>
</evidence>
<keyword evidence="6 8" id="KW-1133">Transmembrane helix</keyword>
<sequence length="347" mass="38582">MNKVLAWAIIFLTIGGIIYLVSNTLAPFLIAFIFAYLLQPAIDTNCRKFSLPRDVVTLGVFGLFLSSFITIMVLIAPIIYHQISAFISKIPMYKTNFDSAISAWSAKLHNVDPDLANKISDSAQNFVNGTLTLFASFANHIWQYTVATISFFTVVALIPIILYYFLRDWPQIVGNIESLLPVRSKSKVREIFNSINELLSAYIRGQLNICILLTLYYVTGLSIIGLDLALLLGIFSGFLIIIPFIGVLFSFVIVTISCYFSFGAGSELIYVIILFVIGYTVESYILTPKIIGNRIGLHPVWIIFSAFATANLFGFVGVLFAIPIAGIVKVCLSNIIEYYKSSNMYKG</sequence>
<keyword evidence="3" id="KW-0813">Transport</keyword>
<evidence type="ECO:0000313" key="10">
    <source>
        <dbReference type="Proteomes" id="UP001291687"/>
    </source>
</evidence>
<accession>A0ABU5NCC6</accession>
<reference evidence="9 10" key="1">
    <citation type="submission" date="2023-03" db="EMBL/GenBank/DDBJ databases">
        <title>Host association and intracellularity evolved multiple times independently in the Rickettsiales.</title>
        <authorList>
            <person name="Castelli M."/>
            <person name="Nardi T."/>
            <person name="Gammuto L."/>
            <person name="Bellinzona G."/>
            <person name="Sabaneyeva E."/>
            <person name="Potekhin A."/>
            <person name="Serra V."/>
            <person name="Petroni G."/>
            <person name="Sassera D."/>
        </authorList>
    </citation>
    <scope>NUCLEOTIDE SEQUENCE [LARGE SCALE GENOMIC DNA]</scope>
    <source>
        <strain evidence="9 10">Sr 2-6</strain>
    </source>
</reference>
<evidence type="ECO:0000256" key="6">
    <source>
        <dbReference type="ARBA" id="ARBA00022989"/>
    </source>
</evidence>
<dbReference type="Pfam" id="PF01594">
    <property type="entry name" value="AI-2E_transport"/>
    <property type="match status" value="1"/>
</dbReference>
<gene>
    <name evidence="9" type="ORF">Megvenef_00761</name>
</gene>
<protein>
    <submittedName>
        <fullName evidence="9">AI-2E family transporter</fullName>
    </submittedName>
</protein>
<comment type="similarity">
    <text evidence="2">Belongs to the autoinducer-2 exporter (AI-2E) (TC 2.A.86) family.</text>
</comment>